<dbReference type="EMBL" id="JAUHHV010000005">
    <property type="protein sequence ID" value="KAK1423040.1"/>
    <property type="molecule type" value="Genomic_DNA"/>
</dbReference>
<gene>
    <name evidence="1" type="ORF">QVD17_18333</name>
</gene>
<evidence type="ECO:0000313" key="1">
    <source>
        <dbReference type="EMBL" id="KAK1423040.1"/>
    </source>
</evidence>
<dbReference type="AlphaFoldDB" id="A0AAD8KNV9"/>
<proteinExistence type="predicted"/>
<name>A0AAD8KNV9_TARER</name>
<reference evidence="1" key="1">
    <citation type="journal article" date="2023" name="bioRxiv">
        <title>Improved chromosome-level genome assembly for marigold (Tagetes erecta).</title>
        <authorList>
            <person name="Jiang F."/>
            <person name="Yuan L."/>
            <person name="Wang S."/>
            <person name="Wang H."/>
            <person name="Xu D."/>
            <person name="Wang A."/>
            <person name="Fan W."/>
        </authorList>
    </citation>
    <scope>NUCLEOTIDE SEQUENCE</scope>
    <source>
        <strain evidence="1">WSJ</strain>
        <tissue evidence="1">Leaf</tissue>
    </source>
</reference>
<organism evidence="1 2">
    <name type="scientific">Tagetes erecta</name>
    <name type="common">African marigold</name>
    <dbReference type="NCBI Taxonomy" id="13708"/>
    <lineage>
        <taxon>Eukaryota</taxon>
        <taxon>Viridiplantae</taxon>
        <taxon>Streptophyta</taxon>
        <taxon>Embryophyta</taxon>
        <taxon>Tracheophyta</taxon>
        <taxon>Spermatophyta</taxon>
        <taxon>Magnoliopsida</taxon>
        <taxon>eudicotyledons</taxon>
        <taxon>Gunneridae</taxon>
        <taxon>Pentapetalae</taxon>
        <taxon>asterids</taxon>
        <taxon>campanulids</taxon>
        <taxon>Asterales</taxon>
        <taxon>Asteraceae</taxon>
        <taxon>Asteroideae</taxon>
        <taxon>Heliantheae alliance</taxon>
        <taxon>Tageteae</taxon>
        <taxon>Tagetes</taxon>
    </lineage>
</organism>
<accession>A0AAD8KNV9</accession>
<comment type="caution">
    <text evidence="1">The sequence shown here is derived from an EMBL/GenBank/DDBJ whole genome shotgun (WGS) entry which is preliminary data.</text>
</comment>
<evidence type="ECO:0000313" key="2">
    <source>
        <dbReference type="Proteomes" id="UP001229421"/>
    </source>
</evidence>
<keyword evidence="2" id="KW-1185">Reference proteome</keyword>
<protein>
    <submittedName>
        <fullName evidence="1">Uncharacterized protein</fullName>
    </submittedName>
</protein>
<dbReference type="Proteomes" id="UP001229421">
    <property type="component" value="Unassembled WGS sequence"/>
</dbReference>
<sequence>MFSFHRLPDPLSKQPFFSTDRDELNKNWNSKTVQIGICLVRIVPSVDASCCRKLYLVLHRMFRRKRWCWIWAPLKYTTVSITPADLDLGWFPVKKKVRRLLFRWSVLSCGTAESEHQSSDNGGIVQLV</sequence>